<protein>
    <submittedName>
        <fullName evidence="2">Uncharacterized protein</fullName>
    </submittedName>
</protein>
<evidence type="ECO:0000313" key="2">
    <source>
        <dbReference type="EMBL" id="KAL1274874.1"/>
    </source>
</evidence>
<gene>
    <name evidence="2" type="ORF">QQF64_027688</name>
</gene>
<reference evidence="2 3" key="1">
    <citation type="submission" date="2023-09" db="EMBL/GenBank/DDBJ databases">
        <authorList>
            <person name="Wang M."/>
        </authorList>
    </citation>
    <scope>NUCLEOTIDE SEQUENCE [LARGE SCALE GENOMIC DNA]</scope>
    <source>
        <strain evidence="2">GT-2023</strain>
        <tissue evidence="2">Liver</tissue>
    </source>
</reference>
<sequence>MLRHTAICSSTPREHVGAQADSVLPGCRKCNFLSCCVACRNGPSPECPGVGRTRSEEVGQWRDADKPSNG</sequence>
<evidence type="ECO:0000313" key="3">
    <source>
        <dbReference type="Proteomes" id="UP001558613"/>
    </source>
</evidence>
<proteinExistence type="predicted"/>
<keyword evidence="3" id="KW-1185">Reference proteome</keyword>
<feature type="compositionally biased region" description="Basic and acidic residues" evidence="1">
    <location>
        <begin position="53"/>
        <end position="70"/>
    </location>
</feature>
<feature type="region of interest" description="Disordered" evidence="1">
    <location>
        <begin position="47"/>
        <end position="70"/>
    </location>
</feature>
<evidence type="ECO:0000256" key="1">
    <source>
        <dbReference type="SAM" id="MobiDB-lite"/>
    </source>
</evidence>
<dbReference type="EMBL" id="JAYMGO010000005">
    <property type="protein sequence ID" value="KAL1274874.1"/>
    <property type="molecule type" value="Genomic_DNA"/>
</dbReference>
<accession>A0ABR3ND54</accession>
<organism evidence="2 3">
    <name type="scientific">Cirrhinus molitorella</name>
    <name type="common">mud carp</name>
    <dbReference type="NCBI Taxonomy" id="172907"/>
    <lineage>
        <taxon>Eukaryota</taxon>
        <taxon>Metazoa</taxon>
        <taxon>Chordata</taxon>
        <taxon>Craniata</taxon>
        <taxon>Vertebrata</taxon>
        <taxon>Euteleostomi</taxon>
        <taxon>Actinopterygii</taxon>
        <taxon>Neopterygii</taxon>
        <taxon>Teleostei</taxon>
        <taxon>Ostariophysi</taxon>
        <taxon>Cypriniformes</taxon>
        <taxon>Cyprinidae</taxon>
        <taxon>Labeoninae</taxon>
        <taxon>Labeonini</taxon>
        <taxon>Cirrhinus</taxon>
    </lineage>
</organism>
<comment type="caution">
    <text evidence="2">The sequence shown here is derived from an EMBL/GenBank/DDBJ whole genome shotgun (WGS) entry which is preliminary data.</text>
</comment>
<dbReference type="Proteomes" id="UP001558613">
    <property type="component" value="Unassembled WGS sequence"/>
</dbReference>
<name>A0ABR3ND54_9TELE</name>